<evidence type="ECO:0000313" key="8">
    <source>
        <dbReference type="EMBL" id="KAG7195996.1"/>
    </source>
</evidence>
<accession>A0A9P7VDK7</accession>
<evidence type="ECO:0000256" key="4">
    <source>
        <dbReference type="ARBA" id="ARBA00022801"/>
    </source>
</evidence>
<dbReference type="AlphaFoldDB" id="A0A9P7VDK7"/>
<dbReference type="Proteomes" id="UP000790833">
    <property type="component" value="Unassembled WGS sequence"/>
</dbReference>
<comment type="similarity">
    <text evidence="2 6">Belongs to the glycosyl hydrolase 3 family.</text>
</comment>
<dbReference type="Gene3D" id="2.60.40.10">
    <property type="entry name" value="Immunoglobulins"/>
    <property type="match status" value="1"/>
</dbReference>
<dbReference type="Pfam" id="PF01915">
    <property type="entry name" value="Glyco_hydro_3_C"/>
    <property type="match status" value="1"/>
</dbReference>
<dbReference type="GO" id="GO:0008422">
    <property type="term" value="F:beta-glucosidase activity"/>
    <property type="evidence" value="ECO:0007669"/>
    <property type="project" value="UniProtKB-EC"/>
</dbReference>
<evidence type="ECO:0000256" key="5">
    <source>
        <dbReference type="ARBA" id="ARBA00023295"/>
    </source>
</evidence>
<dbReference type="InterPro" id="IPR011658">
    <property type="entry name" value="PA14_dom"/>
</dbReference>
<dbReference type="InterPro" id="IPR050288">
    <property type="entry name" value="Cellulose_deg_GH3"/>
</dbReference>
<sequence length="842" mass="92227">MTKIATLNVEELIDELTLEEKISLLAGSDFWHTSAVPRLNIPKIRVSDGPNGVRGTKFFDAVPSNCFPCGTGMASSFNKDLLYKAGQLMGKEARMKGAHAILGPTCNIVRNPLGGRAFESYSEDPSLSGYAASAIINGIQSENILACLKHFVCNDQEDDRNAVNTVITERALREIYLKPFQLAVRDSNPRSIMTAYNKVNGEHCSQSKKLLDEVLRKEWGWDGLLMSDWFGVFSTEPSLDATLNLEMPGPTRFRGQDLLSHMVNSKEINIEVIDKNVRQVLKFVNEAIATGIPEDADEEANANAEASRVLREVGDESIVLLKNENNVLPLSKSKAQKIAVIGPNVKVARYSGGGSASLTANYAVTPWDGIKLKVEEGGNKIELSYTVGAQLDKNLRDIGTILTTDDGSEGFKATYYFDSPETKDRKPFYENRLNSSKILLADFKHEKLPVDQDVFYADFEGYYTPDLTATYEIACSACGTAQIFVDDRLVVDNKTNQEAGDAFFLGYGTREEKSELQLVAGQKYKIKVEFGTSNTSALNVNMLGAGGVNFGIDVKIEPEAELVKAVGLAKDADAVIVVCGLTKEWESEGLDRPVMEIPGYTNKLIEEISKVNSKVIVVNQSGSAVSMPWVNEVEGLVQAWYGGSELGNTIADVIFGDVNPSGKMSATFPTKIQDIPSYLNYASTNGEVIYGEDIFVGYRFFEKMGMKALFPFGFGLSYSTFEFSKLAVSTDETNVNVKVDVANTGSTAGSEVVQVYVGHEDSAIQKPVKELRDFAKVHLNAGESKTVTVSFPIKEATSYWNVYKDKWECSKGTYIVYVGNSSDNANLTGSFDVTKTTFFTGV</sequence>
<dbReference type="Gene3D" id="3.40.50.1700">
    <property type="entry name" value="Glycoside hydrolase family 3 C-terminal domain"/>
    <property type="match status" value="1"/>
</dbReference>
<dbReference type="SMART" id="SM01217">
    <property type="entry name" value="Fn3_like"/>
    <property type="match status" value="1"/>
</dbReference>
<dbReference type="SUPFAM" id="SSF51445">
    <property type="entry name" value="(Trans)glycosidases"/>
    <property type="match status" value="1"/>
</dbReference>
<comment type="catalytic activity">
    <reaction evidence="1 6">
        <text>Hydrolysis of terminal, non-reducing beta-D-glucosyl residues with release of beta-D-glucose.</text>
        <dbReference type="EC" id="3.2.1.21"/>
    </reaction>
</comment>
<dbReference type="EC" id="3.2.1.21" evidence="3 6"/>
<keyword evidence="5 6" id="KW-0326">Glycosidase</keyword>
<evidence type="ECO:0000256" key="3">
    <source>
        <dbReference type="ARBA" id="ARBA00012744"/>
    </source>
</evidence>
<dbReference type="RefSeq" id="XP_043051541.1">
    <property type="nucleotide sequence ID" value="XM_043190864.1"/>
</dbReference>
<evidence type="ECO:0000259" key="7">
    <source>
        <dbReference type="PROSITE" id="PS51820"/>
    </source>
</evidence>
<comment type="caution">
    <text evidence="8">The sequence shown here is derived from an EMBL/GenBank/DDBJ whole genome shotgun (WGS) entry which is preliminary data.</text>
</comment>
<dbReference type="Pfam" id="PF00933">
    <property type="entry name" value="Glyco_hydro_3"/>
    <property type="match status" value="1"/>
</dbReference>
<dbReference type="InterPro" id="IPR002772">
    <property type="entry name" value="Glyco_hydro_3_C"/>
</dbReference>
<dbReference type="SMART" id="SM00758">
    <property type="entry name" value="PA14"/>
    <property type="match status" value="1"/>
</dbReference>
<dbReference type="EMBL" id="JAHMUF010000001">
    <property type="protein sequence ID" value="KAG7195996.1"/>
    <property type="molecule type" value="Genomic_DNA"/>
</dbReference>
<dbReference type="PRINTS" id="PR00133">
    <property type="entry name" value="GLHYDRLASE3"/>
</dbReference>
<dbReference type="Gene3D" id="3.20.20.300">
    <property type="entry name" value="Glycoside hydrolase, family 3, N-terminal domain"/>
    <property type="match status" value="1"/>
</dbReference>
<dbReference type="PANTHER" id="PTHR42715">
    <property type="entry name" value="BETA-GLUCOSIDASE"/>
    <property type="match status" value="1"/>
</dbReference>
<dbReference type="InterPro" id="IPR036962">
    <property type="entry name" value="Glyco_hydro_3_N_sf"/>
</dbReference>
<dbReference type="InterPro" id="IPR001764">
    <property type="entry name" value="Glyco_hydro_3_N"/>
</dbReference>
<dbReference type="InterPro" id="IPR036881">
    <property type="entry name" value="Glyco_hydro_3_C_sf"/>
</dbReference>
<evidence type="ECO:0000313" key="9">
    <source>
        <dbReference type="Proteomes" id="UP000790833"/>
    </source>
</evidence>
<feature type="domain" description="PA14" evidence="7">
    <location>
        <begin position="406"/>
        <end position="566"/>
    </location>
</feature>
<dbReference type="Gene3D" id="2.60.120.260">
    <property type="entry name" value="Galactose-binding domain-like"/>
    <property type="match status" value="1"/>
</dbReference>
<dbReference type="FunFam" id="3.20.20.300:FF:000006">
    <property type="entry name" value="Beta-glucosidase H"/>
    <property type="match status" value="1"/>
</dbReference>
<keyword evidence="6" id="KW-0119">Carbohydrate metabolism</keyword>
<dbReference type="OrthoDB" id="47059at2759"/>
<keyword evidence="6" id="KW-0624">Polysaccharide degradation</keyword>
<dbReference type="PROSITE" id="PS51820">
    <property type="entry name" value="PA14"/>
    <property type="match status" value="1"/>
</dbReference>
<keyword evidence="9" id="KW-1185">Reference proteome</keyword>
<dbReference type="Pfam" id="PF14310">
    <property type="entry name" value="Fn3-like"/>
    <property type="match status" value="1"/>
</dbReference>
<dbReference type="InterPro" id="IPR017853">
    <property type="entry name" value="GH"/>
</dbReference>
<dbReference type="InterPro" id="IPR037524">
    <property type="entry name" value="PA14/GLEYA"/>
</dbReference>
<evidence type="ECO:0000256" key="6">
    <source>
        <dbReference type="RuleBase" id="RU361161"/>
    </source>
</evidence>
<dbReference type="PANTHER" id="PTHR42715:SF27">
    <property type="entry name" value="BETA-GLUCOSIDASE-RELATED"/>
    <property type="match status" value="1"/>
</dbReference>
<gene>
    <name evidence="8" type="ORF">KQ657_000002</name>
</gene>
<dbReference type="InterPro" id="IPR026891">
    <property type="entry name" value="Fn3-like"/>
</dbReference>
<keyword evidence="4 6" id="KW-0378">Hydrolase</keyword>
<dbReference type="FunFam" id="2.60.40.10:FF:000495">
    <property type="entry name" value="Periplasmic beta-glucosidase"/>
    <property type="match status" value="1"/>
</dbReference>
<dbReference type="GO" id="GO:0009251">
    <property type="term" value="P:glucan catabolic process"/>
    <property type="evidence" value="ECO:0007669"/>
    <property type="project" value="TreeGrafter"/>
</dbReference>
<evidence type="ECO:0000256" key="2">
    <source>
        <dbReference type="ARBA" id="ARBA00005336"/>
    </source>
</evidence>
<dbReference type="Pfam" id="PF07691">
    <property type="entry name" value="PA14"/>
    <property type="match status" value="1"/>
</dbReference>
<dbReference type="SUPFAM" id="SSF52279">
    <property type="entry name" value="Beta-D-glucan exohydrolase, C-terminal domain"/>
    <property type="match status" value="1"/>
</dbReference>
<dbReference type="GeneID" id="66113376"/>
<dbReference type="InterPro" id="IPR013783">
    <property type="entry name" value="Ig-like_fold"/>
</dbReference>
<organism evidence="8 9">
    <name type="scientific">Scheffersomyces spartinae</name>
    <dbReference type="NCBI Taxonomy" id="45513"/>
    <lineage>
        <taxon>Eukaryota</taxon>
        <taxon>Fungi</taxon>
        <taxon>Dikarya</taxon>
        <taxon>Ascomycota</taxon>
        <taxon>Saccharomycotina</taxon>
        <taxon>Pichiomycetes</taxon>
        <taxon>Debaryomycetaceae</taxon>
        <taxon>Scheffersomyces</taxon>
    </lineage>
</organism>
<comment type="pathway">
    <text evidence="6">Glycan metabolism; cellulose degradation.</text>
</comment>
<protein>
    <recommendedName>
        <fullName evidence="3 6">beta-glucosidase</fullName>
        <ecNumber evidence="3 6">3.2.1.21</ecNumber>
    </recommendedName>
</protein>
<dbReference type="PROSITE" id="PS00775">
    <property type="entry name" value="GLYCOSYL_HYDROL_F3"/>
    <property type="match status" value="1"/>
</dbReference>
<dbReference type="InterPro" id="IPR019800">
    <property type="entry name" value="Glyco_hydro_3_AS"/>
</dbReference>
<reference evidence="8" key="1">
    <citation type="submission" date="2021-03" db="EMBL/GenBank/DDBJ databases">
        <authorList>
            <person name="Palmer J.M."/>
        </authorList>
    </citation>
    <scope>NUCLEOTIDE SEQUENCE</scope>
    <source>
        <strain evidence="8">ARV_011</strain>
    </source>
</reference>
<evidence type="ECO:0000256" key="1">
    <source>
        <dbReference type="ARBA" id="ARBA00000448"/>
    </source>
</evidence>
<name>A0A9P7VDK7_9ASCO</name>
<proteinExistence type="inferred from homology"/>